<proteinExistence type="predicted"/>
<dbReference type="VEuPathDB" id="TriTrypDB:Tc_MARK_5862"/>
<dbReference type="VEuPathDB" id="TriTrypDB:TcCLB.507951.215"/>
<dbReference type="VEuPathDB" id="TriTrypDB:TCDM_08856"/>
<evidence type="ECO:0000313" key="2">
    <source>
        <dbReference type="Proteomes" id="UP000246078"/>
    </source>
</evidence>
<comment type="caution">
    <text evidence="1">The sequence shown here is derived from an EMBL/GenBank/DDBJ whole genome shotgun (WGS) entry which is preliminary data.</text>
</comment>
<protein>
    <submittedName>
        <fullName evidence="1">Uncharacterized protein</fullName>
    </submittedName>
</protein>
<dbReference type="VEuPathDB" id="TriTrypDB:TCSYLVIO_004870"/>
<dbReference type="VEuPathDB" id="TriTrypDB:TcG_08707"/>
<dbReference type="VEuPathDB" id="TriTrypDB:TcCL_NonESM11531"/>
<dbReference type="VEuPathDB" id="TriTrypDB:TcYC6_0052230"/>
<dbReference type="Proteomes" id="UP000246078">
    <property type="component" value="Unassembled WGS sequence"/>
</dbReference>
<dbReference type="AlphaFoldDB" id="A0A2V2W6J8"/>
<accession>A0A2V2W6J8</accession>
<evidence type="ECO:0000313" key="1">
    <source>
        <dbReference type="EMBL" id="PWV04218.1"/>
    </source>
</evidence>
<dbReference type="VEuPathDB" id="TriTrypDB:C3747_158g34"/>
<reference evidence="1 2" key="1">
    <citation type="journal article" date="2018" name="Microb. Genom.">
        <title>Expanding an expanded genome: long-read sequencing of Trypanosoma cruzi.</title>
        <authorList>
            <person name="Berna L."/>
            <person name="Rodriguez M."/>
            <person name="Chiribao M.L."/>
            <person name="Parodi-Talice A."/>
            <person name="Pita S."/>
            <person name="Rijo G."/>
            <person name="Alvarez-Valin F."/>
            <person name="Robello C."/>
        </authorList>
    </citation>
    <scope>NUCLEOTIDE SEQUENCE [LARGE SCALE GENOMIC DNA]</scope>
    <source>
        <strain evidence="1 2">TCC</strain>
    </source>
</reference>
<dbReference type="EMBL" id="PRFC01000158">
    <property type="protein sequence ID" value="PWV04218.1"/>
    <property type="molecule type" value="Genomic_DNA"/>
</dbReference>
<name>A0A2V2W6J8_TRYCR</name>
<organism evidence="1 2">
    <name type="scientific">Trypanosoma cruzi</name>
    <dbReference type="NCBI Taxonomy" id="5693"/>
    <lineage>
        <taxon>Eukaryota</taxon>
        <taxon>Discoba</taxon>
        <taxon>Euglenozoa</taxon>
        <taxon>Kinetoplastea</taxon>
        <taxon>Metakinetoplastina</taxon>
        <taxon>Trypanosomatida</taxon>
        <taxon>Trypanosomatidae</taxon>
        <taxon>Trypanosoma</taxon>
        <taxon>Schizotrypanum</taxon>
    </lineage>
</organism>
<gene>
    <name evidence="1" type="ORF">C3747_158g34</name>
</gene>
<sequence>MQDTSKKQRKAHEYHECPSRTNFGSLGCHGAFHKTRCVEARCANRGDTQFESTRDLAVGEARRSVRPSPEYRSIFGDVHHNADPGVVAGRIDVKGETAEGQEPWLRAEERFFRDFYHNHAATITRRATRARLATPQDERTIPLQQVNVPVLNLEWIKSRLNPATLERLMQVWGLVGRSPFHLPPVERAKAHGGFQSLTRDCYEKQE</sequence>
<dbReference type="VEuPathDB" id="TriTrypDB:TcBrA4_0131110"/>